<dbReference type="SUPFAM" id="SSF51126">
    <property type="entry name" value="Pectin lyase-like"/>
    <property type="match status" value="1"/>
</dbReference>
<reference evidence="2 3" key="1">
    <citation type="submission" date="2020-01" db="EMBL/GenBank/DDBJ databases">
        <title>Microvirga sp. nov., an arsenate reduction bacterium isolated from Tibet hotspring sediments.</title>
        <authorList>
            <person name="Yuan C.-G."/>
        </authorList>
    </citation>
    <scope>NUCLEOTIDE SEQUENCE [LARGE SCALE GENOMIC DNA]</scope>
    <source>
        <strain evidence="2 3">SYSU G3D203</strain>
    </source>
</reference>
<protein>
    <recommendedName>
        <fullName evidence="4">Right-handed parallel beta-helix repeat-containing protein</fullName>
    </recommendedName>
</protein>
<dbReference type="InterPro" id="IPR012334">
    <property type="entry name" value="Pectin_lyas_fold"/>
</dbReference>
<evidence type="ECO:0008006" key="4">
    <source>
        <dbReference type="Google" id="ProtNLM"/>
    </source>
</evidence>
<dbReference type="SMART" id="SM00710">
    <property type="entry name" value="PbH1"/>
    <property type="match status" value="5"/>
</dbReference>
<name>A0ABW9YV71_9HYPH</name>
<accession>A0ABW9YV71</accession>
<feature type="region of interest" description="Disordered" evidence="1">
    <location>
        <begin position="626"/>
        <end position="653"/>
    </location>
</feature>
<evidence type="ECO:0000256" key="1">
    <source>
        <dbReference type="SAM" id="MobiDB-lite"/>
    </source>
</evidence>
<dbReference type="Gene3D" id="2.160.20.10">
    <property type="entry name" value="Single-stranded right-handed beta-helix, Pectin lyase-like"/>
    <property type="match status" value="1"/>
</dbReference>
<comment type="caution">
    <text evidence="2">The sequence shown here is derived from an EMBL/GenBank/DDBJ whole genome shotgun (WGS) entry which is preliminary data.</text>
</comment>
<keyword evidence="3" id="KW-1185">Reference proteome</keyword>
<evidence type="ECO:0000313" key="2">
    <source>
        <dbReference type="EMBL" id="NBJ24164.1"/>
    </source>
</evidence>
<dbReference type="Proteomes" id="UP000818323">
    <property type="component" value="Unassembled WGS sequence"/>
</dbReference>
<dbReference type="InterPro" id="IPR011050">
    <property type="entry name" value="Pectin_lyase_fold/virulence"/>
</dbReference>
<dbReference type="EMBL" id="JAAAXJ010000003">
    <property type="protein sequence ID" value="NBJ24164.1"/>
    <property type="molecule type" value="Genomic_DNA"/>
</dbReference>
<evidence type="ECO:0000313" key="3">
    <source>
        <dbReference type="Proteomes" id="UP000818323"/>
    </source>
</evidence>
<dbReference type="InterPro" id="IPR006626">
    <property type="entry name" value="PbH1"/>
</dbReference>
<organism evidence="2 3">
    <name type="scientific">Microvirga arsenatis</name>
    <dbReference type="NCBI Taxonomy" id="2692265"/>
    <lineage>
        <taxon>Bacteria</taxon>
        <taxon>Pseudomonadati</taxon>
        <taxon>Pseudomonadota</taxon>
        <taxon>Alphaproteobacteria</taxon>
        <taxon>Hyphomicrobiales</taxon>
        <taxon>Methylobacteriaceae</taxon>
        <taxon>Microvirga</taxon>
    </lineage>
</organism>
<proteinExistence type="predicted"/>
<dbReference type="RefSeq" id="WP_161722588.1">
    <property type="nucleotide sequence ID" value="NZ_JAAAXI010000004.1"/>
</dbReference>
<sequence length="713" mass="76374">MRDGLPWLAWHSCLPRFGFQALLLFGFSTSHALAVTYVATPSGGPGYDAAGREVAPKTRALDKAMIDLLQPGDTLQLLAETPAGVTVYSDRLVVSQKGTSNSPPITIKGIGARTKFAGKTIEALQACTMPDQDSERTCADTSLVIAGLSGGQRDLLVTLTEAAEREMIASSSNFAVPAFGSSGRLKAAACVDLDRVDGLILEDLTFEDCWLSAVRAVGRRRVTLRNTLIRGSSYGLAVKGSTSNPSDAITVEGVTWVQDTSGYAKTSLAGPQVCAAQAAGAEPRVASLGCPGRTWRTLPWGVTHHGVAEHYNGALLGGVDVSGNVVFRSNRVFSAYNGIRLKAKKCEELPASQLTPQTCRFNTRVQVEDNTFSYLRDNPVEMEVFSRDVVVARNRIHNAHAWFSFDDMGGGPVYIFGNTGWFDDMPALGWSKSAGGGPPCERHPIPKPVAGGSFDPALDRHFDYAAATWLPVALLERELRNGKLADVWMEEQDQRCDTSIAGRVLKFSLPDKGMEADTFRYPTLGPVYVFNNSWYLRAPVTGTGAAVHLRHWNNAILFCESGTPGYDAELCSPRPVTFDATCGERLVRGEELRRFKGATGSLPFFDCFRWLPVDEVGRERPDLASEFDTDVSSNGFPADPSLGPTFEARGRHGDPGFVAPAAGDFRLQPGALAAQSPCRVQSVNGGLACVAGDGAYAGAHAPDGTVYPGPGGL</sequence>
<gene>
    <name evidence="2" type="ORF">GR303_07310</name>
</gene>